<dbReference type="HOGENOM" id="CLU_004522_0_0_1"/>
<dbReference type="OMA" id="KHEVQKH"/>
<protein>
    <submittedName>
        <fullName evidence="2">Uncharacterized protein</fullName>
    </submittedName>
</protein>
<dbReference type="EnsemblProtists" id="HpaT806393">
    <property type="protein sequence ID" value="HpaP806393"/>
    <property type="gene ID" value="HpaG806393"/>
</dbReference>
<name>M4BJ16_HYAAE</name>
<feature type="region of interest" description="Disordered" evidence="1">
    <location>
        <begin position="506"/>
        <end position="567"/>
    </location>
</feature>
<dbReference type="EMBL" id="JH598312">
    <property type="status" value="NOT_ANNOTATED_CDS"/>
    <property type="molecule type" value="Genomic_DNA"/>
</dbReference>
<dbReference type="Proteomes" id="UP000011713">
    <property type="component" value="Unassembled WGS sequence"/>
</dbReference>
<accession>M4BJ16</accession>
<organism evidence="2 3">
    <name type="scientific">Hyaloperonospora arabidopsidis (strain Emoy2)</name>
    <name type="common">Downy mildew agent</name>
    <name type="synonym">Peronospora arabidopsidis</name>
    <dbReference type="NCBI Taxonomy" id="559515"/>
    <lineage>
        <taxon>Eukaryota</taxon>
        <taxon>Sar</taxon>
        <taxon>Stramenopiles</taxon>
        <taxon>Oomycota</taxon>
        <taxon>Peronosporomycetes</taxon>
        <taxon>Peronosporales</taxon>
        <taxon>Peronosporaceae</taxon>
        <taxon>Hyaloperonospora</taxon>
    </lineage>
</organism>
<feature type="region of interest" description="Disordered" evidence="1">
    <location>
        <begin position="745"/>
        <end position="774"/>
    </location>
</feature>
<dbReference type="eggNOG" id="ENOG502SJ8G">
    <property type="taxonomic scope" value="Eukaryota"/>
</dbReference>
<feature type="compositionally biased region" description="Basic residues" evidence="1">
    <location>
        <begin position="358"/>
        <end position="367"/>
    </location>
</feature>
<evidence type="ECO:0000313" key="2">
    <source>
        <dbReference type="EnsemblProtists" id="HpaP806393"/>
    </source>
</evidence>
<proteinExistence type="predicted"/>
<evidence type="ECO:0000313" key="3">
    <source>
        <dbReference type="Proteomes" id="UP000011713"/>
    </source>
</evidence>
<evidence type="ECO:0000256" key="1">
    <source>
        <dbReference type="SAM" id="MobiDB-lite"/>
    </source>
</evidence>
<feature type="region of interest" description="Disordered" evidence="1">
    <location>
        <begin position="195"/>
        <end position="223"/>
    </location>
</feature>
<reference evidence="3" key="1">
    <citation type="journal article" date="2010" name="Science">
        <title>Signatures of adaptation to obligate biotrophy in the Hyaloperonospora arabidopsidis genome.</title>
        <authorList>
            <person name="Baxter L."/>
            <person name="Tripathy S."/>
            <person name="Ishaque N."/>
            <person name="Boot N."/>
            <person name="Cabral A."/>
            <person name="Kemen E."/>
            <person name="Thines M."/>
            <person name="Ah-Fong A."/>
            <person name="Anderson R."/>
            <person name="Badejoko W."/>
            <person name="Bittner-Eddy P."/>
            <person name="Boore J.L."/>
            <person name="Chibucos M.C."/>
            <person name="Coates M."/>
            <person name="Dehal P."/>
            <person name="Delehaunty K."/>
            <person name="Dong S."/>
            <person name="Downton P."/>
            <person name="Dumas B."/>
            <person name="Fabro G."/>
            <person name="Fronick C."/>
            <person name="Fuerstenberg S.I."/>
            <person name="Fulton L."/>
            <person name="Gaulin E."/>
            <person name="Govers F."/>
            <person name="Hughes L."/>
            <person name="Humphray S."/>
            <person name="Jiang R.H."/>
            <person name="Judelson H."/>
            <person name="Kamoun S."/>
            <person name="Kyung K."/>
            <person name="Meijer H."/>
            <person name="Minx P."/>
            <person name="Morris P."/>
            <person name="Nelson J."/>
            <person name="Phuntumart V."/>
            <person name="Qutob D."/>
            <person name="Rehmany A."/>
            <person name="Rougon-Cardoso A."/>
            <person name="Ryden P."/>
            <person name="Torto-Alalibo T."/>
            <person name="Studholme D."/>
            <person name="Wang Y."/>
            <person name="Win J."/>
            <person name="Wood J."/>
            <person name="Clifton S.W."/>
            <person name="Rogers J."/>
            <person name="Van den Ackerveken G."/>
            <person name="Jones J.D."/>
            <person name="McDowell J.M."/>
            <person name="Beynon J."/>
            <person name="Tyler B.M."/>
        </authorList>
    </citation>
    <scope>NUCLEOTIDE SEQUENCE [LARGE SCALE GENOMIC DNA]</scope>
    <source>
        <strain evidence="3">Emoy2</strain>
    </source>
</reference>
<dbReference type="VEuPathDB" id="FungiDB:HpaG806393"/>
<feature type="region of interest" description="Disordered" evidence="1">
    <location>
        <begin position="350"/>
        <end position="378"/>
    </location>
</feature>
<reference evidence="2" key="2">
    <citation type="submission" date="2015-06" db="UniProtKB">
        <authorList>
            <consortium name="EnsemblProtists"/>
        </authorList>
    </citation>
    <scope>IDENTIFICATION</scope>
    <source>
        <strain evidence="2">Emoy2</strain>
    </source>
</reference>
<dbReference type="InParanoid" id="M4BJ16"/>
<keyword evidence="3" id="KW-1185">Reference proteome</keyword>
<sequence>MRASEAPSRARMRTIRIYTKVHPDMLVPYLYTDRPYKGSINSIGHATQCTIDYCALSPQELELSSKQGFGLDFLVSGQSRAALDAATSQLQMCIDRVQRYLLQKTGATGGQDKDGEFRASEAEEEERELEVETGWGEHWRDCVDGGGHSSLYDAAASCASVEFSGRGNHWEQVRARTRNQVEVMEMEEKTEQWERRRRRRQGVERCSAMAAGGDTDDDDDDGGGGGACFVQHRDQVWPYSGSRRRVRRDGMDSVRWMPRKHSRERHGEDGGYTAYAVAPGVNDNGQSYRMLRHQQNMYLYQGPPEQFGQAEFSRYGGGRLESDNDADEEAAESMDANARFNDRAELIPDQPRSMYRPHPCRSLKRPLSKGQRNGAVTPPSVYRKRIPYVYDYRYNDGEGDWMTEEEGVDDDYGYPPQFRPLDVPVVRQQRRVESRSSGRWANPVERAPQRFHKRRRVPHEGFFADERVTNAYRYDMRSREHTFSPVANARTGQLYDVVADVGSSAFPERSDTYEQIPAEEESTASSTSAAHTADDDRVAENATTAGEVPADAYVENEPQSSTRETQLEQQDLFVDEEELQATTDNTTAGGRPSPCTSQMETVALESTEMTEDAIAFALSQKPVALEGTEMTEDAIAFTLSQKPVALEGTEMTEDGTTSALPQKPVALKGAEVLEDATAFTLPQKPVALEDTEMTEDGTTCTLSQKPVVLEGTEMTENTISFALSQKPVALEGTEMMEDATAFTLSQKPVAPSSPPSHLLPVSHETDCSELGNDVSAGHEADLSATSHDVPAGHEANLSALGSDICAERENSHANVGDRLDPDPIVQVPVFVESTVGQQCTLNEGRPLQSAGESVVTDAIGMNDHVIESLKRLSKAEAAFVIAKRLLSTQAAKLRQVESRSNRYRRLKVLCDTVCYLQCHVGSHLRGTNAIRNQDLLDRLERFLERITIRDEQTLYNKVNALQAELDGILAVVKCVADDQVIEGKTKSIKRSDAANDSTVLSVSTDKHRADSDNAHGTTWEDGDWLDVEVPCDLASKENTFAAQKLSSKSNPKSGGGLVKLEKGIAPCWPRELPPFIRSMLSSIVSFDPQSYVMRVTHEQLLDEIAKGDPYYYLHPKVVRKVDAACMPIQSSASPGCEFGCRGVSALKWKQKLISQISSRMKMFDDVAYSLARSSGGNEVLNRKKMNSIIRKLHLVAVQLHSLVSHLYCLKGLATCKEVDSLPMALNNSYFERKMGVYKSRLKLVVPHTYRQHSQQQQQRHQNSPSATSELLRDTYEFLPELLLCVDIWGYNYRESLAKRHNCKDSHVAEPVGSKAISMGAMFPLGYFREVESLTFDFEHDDNSLLRSVCDELLNIVCLWNDFKWTNDFEAMTSDRVMSFESDVTSSILKIFELHAHHLQALWSVSLLDEPEQLLGVNFTHPNAYYSDRSRGSLSTTACSQPGAVGLSTSSGEASNSDLSSVDKQMTTEIVEQRLADDYWDRKVTALSLHSSSNCNSFLGPAD</sequence>
<feature type="compositionally biased region" description="Polar residues" evidence="1">
    <location>
        <begin position="557"/>
        <end position="567"/>
    </location>
</feature>